<gene>
    <name evidence="1" type="primary">208</name>
    <name evidence="1" type="ORF">SEA_WOFFORD_208</name>
</gene>
<sequence>MMYANPEKFEFITVWESGFRKWSVLGVENNGQEQIIKGGFSSKILAQYWMDEYLNRYVKEHMFPHDLDEFEFEYLDGE</sequence>
<organism evidence="1 2">
    <name type="scientific">Streptomyces phage Wofford</name>
    <dbReference type="NCBI Taxonomy" id="2283267"/>
    <lineage>
        <taxon>Viruses</taxon>
        <taxon>Duplodnaviria</taxon>
        <taxon>Heunggongvirae</taxon>
        <taxon>Uroviricota</taxon>
        <taxon>Caudoviricetes</taxon>
        <taxon>Stanwilliamsviridae</taxon>
        <taxon>Boydwoodruffvirinae</taxon>
        <taxon>Karimacvirus</taxon>
        <taxon>Karimacvirus wofford</taxon>
        <taxon>Streptomyces virus Wofford</taxon>
    </lineage>
</organism>
<keyword evidence="2" id="KW-1185">Reference proteome</keyword>
<name>A0A345MA29_9CAUD</name>
<accession>A0A345MA29</accession>
<protein>
    <submittedName>
        <fullName evidence="1">Uncharacterized protein</fullName>
    </submittedName>
</protein>
<evidence type="ECO:0000313" key="1">
    <source>
        <dbReference type="EMBL" id="AXH67350.1"/>
    </source>
</evidence>
<dbReference type="GeneID" id="55609616"/>
<dbReference type="RefSeq" id="YP_009839857.1">
    <property type="nucleotide sequence ID" value="NC_048722.1"/>
</dbReference>
<dbReference type="Proteomes" id="UP000260216">
    <property type="component" value="Segment"/>
</dbReference>
<proteinExistence type="predicted"/>
<evidence type="ECO:0000313" key="2">
    <source>
        <dbReference type="Proteomes" id="UP000260216"/>
    </source>
</evidence>
<dbReference type="KEGG" id="vg:55609616"/>
<dbReference type="EMBL" id="MH576968">
    <property type="protein sequence ID" value="AXH67350.1"/>
    <property type="molecule type" value="Genomic_DNA"/>
</dbReference>
<reference evidence="1 2" key="1">
    <citation type="submission" date="2018-07" db="EMBL/GenBank/DDBJ databases">
        <authorList>
            <person name="Wofford K.M."/>
            <person name="Typhair T.J."/>
            <person name="Gonzales M.A."/>
            <person name="Castillo J.C."/>
            <person name="Smith B.R."/>
            <person name="Klug H.M."/>
            <person name="Hughes L.E."/>
            <person name="Garlena R.A."/>
            <person name="Russell D.A."/>
            <person name="Pope W.H."/>
            <person name="Jacobs-Sera D."/>
            <person name="Hatfull G.F."/>
        </authorList>
    </citation>
    <scope>NUCLEOTIDE SEQUENCE [LARGE SCALE GENOMIC DNA]</scope>
</reference>